<evidence type="ECO:0000313" key="1">
    <source>
        <dbReference type="EMBL" id="TDL15929.1"/>
    </source>
</evidence>
<dbReference type="OrthoDB" id="3261852at2759"/>
<evidence type="ECO:0000313" key="2">
    <source>
        <dbReference type="Proteomes" id="UP000294933"/>
    </source>
</evidence>
<dbReference type="VEuPathDB" id="FungiDB:BD410DRAFT_795915"/>
<dbReference type="AlphaFoldDB" id="A0A4Y7PMV7"/>
<keyword evidence="2" id="KW-1185">Reference proteome</keyword>
<gene>
    <name evidence="1" type="ORF">BD410DRAFT_795915</name>
</gene>
<dbReference type="Proteomes" id="UP000294933">
    <property type="component" value="Unassembled WGS sequence"/>
</dbReference>
<name>A0A4Y7PMV7_9AGAM</name>
<sequence>MSPPTPPPEFIHVSSITAALAKLDLNIPLEDLLKLIKDEDEARRAEMTAKRRAALRSLALEPIDGPPVGLGFTTVSKFVPNPTEPISVDPLWNERCRRLVELTKQAFPDGKVPDPYTIVSPHAVKKAAANKLSFTSRIVVTSDTDSDTSLRRPQSVSENVWCNESCSC</sequence>
<accession>A0A4Y7PMV7</accession>
<dbReference type="EMBL" id="ML170257">
    <property type="protein sequence ID" value="TDL15929.1"/>
    <property type="molecule type" value="Genomic_DNA"/>
</dbReference>
<protein>
    <submittedName>
        <fullName evidence="1">Uncharacterized protein</fullName>
    </submittedName>
</protein>
<reference evidence="1 2" key="1">
    <citation type="submission" date="2018-06" db="EMBL/GenBank/DDBJ databases">
        <title>A transcriptomic atlas of mushroom development highlights an independent origin of complex multicellularity.</title>
        <authorList>
            <consortium name="DOE Joint Genome Institute"/>
            <person name="Krizsan K."/>
            <person name="Almasi E."/>
            <person name="Merenyi Z."/>
            <person name="Sahu N."/>
            <person name="Viragh M."/>
            <person name="Koszo T."/>
            <person name="Mondo S."/>
            <person name="Kiss B."/>
            <person name="Balint B."/>
            <person name="Kues U."/>
            <person name="Barry K."/>
            <person name="Hegedus J.C."/>
            <person name="Henrissat B."/>
            <person name="Johnson J."/>
            <person name="Lipzen A."/>
            <person name="Ohm R."/>
            <person name="Nagy I."/>
            <person name="Pangilinan J."/>
            <person name="Yan J."/>
            <person name="Xiong Y."/>
            <person name="Grigoriev I.V."/>
            <person name="Hibbett D.S."/>
            <person name="Nagy L.G."/>
        </authorList>
    </citation>
    <scope>NUCLEOTIDE SEQUENCE [LARGE SCALE GENOMIC DNA]</scope>
    <source>
        <strain evidence="1 2">SZMC22713</strain>
    </source>
</reference>
<proteinExistence type="predicted"/>
<organism evidence="1 2">
    <name type="scientific">Rickenella mellea</name>
    <dbReference type="NCBI Taxonomy" id="50990"/>
    <lineage>
        <taxon>Eukaryota</taxon>
        <taxon>Fungi</taxon>
        <taxon>Dikarya</taxon>
        <taxon>Basidiomycota</taxon>
        <taxon>Agaricomycotina</taxon>
        <taxon>Agaricomycetes</taxon>
        <taxon>Hymenochaetales</taxon>
        <taxon>Rickenellaceae</taxon>
        <taxon>Rickenella</taxon>
    </lineage>
</organism>